<feature type="transmembrane region" description="Helical" evidence="1">
    <location>
        <begin position="9"/>
        <end position="26"/>
    </location>
</feature>
<dbReference type="InterPro" id="IPR054331">
    <property type="entry name" value="LiaF_TM"/>
</dbReference>
<feature type="domain" description="LiaF transmembrane" evidence="2">
    <location>
        <begin position="60"/>
        <end position="159"/>
    </location>
</feature>
<feature type="transmembrane region" description="Helical" evidence="1">
    <location>
        <begin position="137"/>
        <end position="154"/>
    </location>
</feature>
<comment type="caution">
    <text evidence="3">The sequence shown here is derived from an EMBL/GenBank/DDBJ whole genome shotgun (WGS) entry which is preliminary data.</text>
</comment>
<reference evidence="3 4" key="1">
    <citation type="submission" date="2017-06" db="EMBL/GenBank/DDBJ databases">
        <title>Novel microbial phyla capable of carbon fixation and sulfur reduction in deep-sea sediments.</title>
        <authorList>
            <person name="Huang J."/>
            <person name="Baker B."/>
            <person name="Wang Y."/>
        </authorList>
    </citation>
    <scope>NUCLEOTIDE SEQUENCE [LARGE SCALE GENOMIC DNA]</scope>
    <source>
        <strain evidence="3">B3_LCP</strain>
    </source>
</reference>
<gene>
    <name evidence="3" type="ORF">CEE37_11705</name>
</gene>
<feature type="transmembrane region" description="Helical" evidence="1">
    <location>
        <begin position="85"/>
        <end position="103"/>
    </location>
</feature>
<organism evidence="3 4">
    <name type="scientific">candidate division LCP-89 bacterium B3_LCP</name>
    <dbReference type="NCBI Taxonomy" id="2012998"/>
    <lineage>
        <taxon>Bacteria</taxon>
        <taxon>Pseudomonadati</taxon>
        <taxon>Bacteria division LCP-89</taxon>
    </lineage>
</organism>
<feature type="transmembrane region" description="Helical" evidence="1">
    <location>
        <begin position="110"/>
        <end position="131"/>
    </location>
</feature>
<protein>
    <recommendedName>
        <fullName evidence="2">LiaF transmembrane domain-containing protein</fullName>
    </recommendedName>
</protein>
<evidence type="ECO:0000259" key="2">
    <source>
        <dbReference type="Pfam" id="PF22570"/>
    </source>
</evidence>
<evidence type="ECO:0000313" key="4">
    <source>
        <dbReference type="Proteomes" id="UP000319619"/>
    </source>
</evidence>
<keyword evidence="1" id="KW-1133">Transmembrane helix</keyword>
<dbReference type="Pfam" id="PF22570">
    <property type="entry name" value="LiaF-TM"/>
    <property type="match status" value="1"/>
</dbReference>
<dbReference type="EMBL" id="NJBN01000008">
    <property type="protein sequence ID" value="TKJ39080.1"/>
    <property type="molecule type" value="Genomic_DNA"/>
</dbReference>
<dbReference type="Proteomes" id="UP000319619">
    <property type="component" value="Unassembled WGS sequence"/>
</dbReference>
<sequence length="163" mass="18910">MTPHKHSPILGWILLILGGILLFHHWDIFRLDWINILIILGIGLFLIGIFQKSHTAVFPGTFLFLLGLLFYLQDSYVIRGGWSELWPLILLFLGVAFITLYIFNPADRGALWPGIILIAISFFFLFFPWSWFDIACWVSNLWPILLIIAGLLIIRESRQKNRT</sequence>
<evidence type="ECO:0000256" key="1">
    <source>
        <dbReference type="SAM" id="Phobius"/>
    </source>
</evidence>
<name>A0A532UVW2_UNCL8</name>
<dbReference type="AlphaFoldDB" id="A0A532UVW2"/>
<evidence type="ECO:0000313" key="3">
    <source>
        <dbReference type="EMBL" id="TKJ39080.1"/>
    </source>
</evidence>
<accession>A0A532UVW2</accession>
<keyword evidence="1" id="KW-0472">Membrane</keyword>
<feature type="transmembrane region" description="Helical" evidence="1">
    <location>
        <begin position="32"/>
        <end position="49"/>
    </location>
</feature>
<proteinExistence type="predicted"/>
<keyword evidence="1" id="KW-0812">Transmembrane</keyword>
<feature type="transmembrane region" description="Helical" evidence="1">
    <location>
        <begin position="56"/>
        <end position="73"/>
    </location>
</feature>